<name>A0A8H5BMW1_9AGAR</name>
<evidence type="ECO:0000256" key="2">
    <source>
        <dbReference type="SAM" id="Phobius"/>
    </source>
</evidence>
<accession>A0A8H5BMW1</accession>
<proteinExistence type="predicted"/>
<dbReference type="CDD" id="cd00170">
    <property type="entry name" value="SEC14"/>
    <property type="match status" value="1"/>
</dbReference>
<protein>
    <recommendedName>
        <fullName evidence="3">CRAL-TRIO domain-containing protein</fullName>
    </recommendedName>
</protein>
<dbReference type="EMBL" id="JAACJK010000163">
    <property type="protein sequence ID" value="KAF5326267.1"/>
    <property type="molecule type" value="Genomic_DNA"/>
</dbReference>
<organism evidence="4 5">
    <name type="scientific">Ephemerocybe angulata</name>
    <dbReference type="NCBI Taxonomy" id="980116"/>
    <lineage>
        <taxon>Eukaryota</taxon>
        <taxon>Fungi</taxon>
        <taxon>Dikarya</taxon>
        <taxon>Basidiomycota</taxon>
        <taxon>Agaricomycotina</taxon>
        <taxon>Agaricomycetes</taxon>
        <taxon>Agaricomycetidae</taxon>
        <taxon>Agaricales</taxon>
        <taxon>Agaricineae</taxon>
        <taxon>Psathyrellaceae</taxon>
        <taxon>Ephemerocybe</taxon>
    </lineage>
</organism>
<dbReference type="PANTHER" id="PTHR46590:SF4">
    <property type="entry name" value="CRAL-TRIO DOMAIN-CONTAINING PROTEIN"/>
    <property type="match status" value="1"/>
</dbReference>
<dbReference type="OrthoDB" id="75724at2759"/>
<dbReference type="PANTHER" id="PTHR46590">
    <property type="entry name" value="PHOSPHATIDYLINOSITOL TRANSFER PROTEIN CSR1-RELATED"/>
    <property type="match status" value="1"/>
</dbReference>
<keyword evidence="2" id="KW-0812">Transmembrane</keyword>
<dbReference type="Pfam" id="PF00650">
    <property type="entry name" value="CRAL_TRIO"/>
    <property type="match status" value="1"/>
</dbReference>
<keyword evidence="5" id="KW-1185">Reference proteome</keyword>
<feature type="region of interest" description="Disordered" evidence="1">
    <location>
        <begin position="275"/>
        <end position="296"/>
    </location>
</feature>
<dbReference type="InterPro" id="IPR001251">
    <property type="entry name" value="CRAL-TRIO_dom"/>
</dbReference>
<keyword evidence="2" id="KW-0472">Membrane</keyword>
<dbReference type="Gene3D" id="3.40.525.10">
    <property type="entry name" value="CRAL-TRIO lipid binding domain"/>
    <property type="match status" value="1"/>
</dbReference>
<evidence type="ECO:0000313" key="5">
    <source>
        <dbReference type="Proteomes" id="UP000541558"/>
    </source>
</evidence>
<dbReference type="PROSITE" id="PS50191">
    <property type="entry name" value="CRAL_TRIO"/>
    <property type="match status" value="1"/>
</dbReference>
<dbReference type="InterPro" id="IPR052432">
    <property type="entry name" value="PITP/CRAL-TRIO"/>
</dbReference>
<evidence type="ECO:0000313" key="4">
    <source>
        <dbReference type="EMBL" id="KAF5326267.1"/>
    </source>
</evidence>
<feature type="transmembrane region" description="Helical" evidence="2">
    <location>
        <begin position="360"/>
        <end position="377"/>
    </location>
</feature>
<dbReference type="AlphaFoldDB" id="A0A8H5BMW1"/>
<dbReference type="InterPro" id="IPR036865">
    <property type="entry name" value="CRAL-TRIO_dom_sf"/>
</dbReference>
<comment type="caution">
    <text evidence="4">The sequence shown here is derived from an EMBL/GenBank/DDBJ whole genome shotgun (WGS) entry which is preliminary data.</text>
</comment>
<evidence type="ECO:0000256" key="1">
    <source>
        <dbReference type="SAM" id="MobiDB-lite"/>
    </source>
</evidence>
<dbReference type="Proteomes" id="UP000541558">
    <property type="component" value="Unassembled WGS sequence"/>
</dbReference>
<sequence>MEIYDQLRANCDKLLEAYHTNLEDVQKLQETLIRDILPSVTDELNLAPDATEWAEEWLSDTASIFRIARPSDDPPHHHQKNKFTKSFTLEAIRKNLVWRLDNLWPIPDPVPMNNVHCISPDIALDPFGRPIVIVETVPLEVDVDAVKQGILQFFERVRINLYEIGRAPDRGQDIPLQCIVLLDLKNLTFQRVGIDIMSWAIREVIPRFPGMLAGVFMLNYSWTHSGLWNVVKRILPSAALGRVFFPTQQETLQYFTALALPREYGGDLPGLAQLNAPEEGEGCPSHSSPQAGAGSQEVSLEDLPSTPLAAFISPTSLLNPFFGYPATSSPSGRNVPGLHHGRRRKRDLLRTLAFLWWNRWHSHIMFALCVSIAILLVKTRRRFPLFQWIARLKLPIRS</sequence>
<dbReference type="SUPFAM" id="SSF52087">
    <property type="entry name" value="CRAL/TRIO domain"/>
    <property type="match status" value="1"/>
</dbReference>
<reference evidence="4 5" key="1">
    <citation type="journal article" date="2020" name="ISME J.">
        <title>Uncovering the hidden diversity of litter-decomposition mechanisms in mushroom-forming fungi.</title>
        <authorList>
            <person name="Floudas D."/>
            <person name="Bentzer J."/>
            <person name="Ahren D."/>
            <person name="Johansson T."/>
            <person name="Persson P."/>
            <person name="Tunlid A."/>
        </authorList>
    </citation>
    <scope>NUCLEOTIDE SEQUENCE [LARGE SCALE GENOMIC DNA]</scope>
    <source>
        <strain evidence="4 5">CBS 175.51</strain>
    </source>
</reference>
<evidence type="ECO:0000259" key="3">
    <source>
        <dbReference type="PROSITE" id="PS50191"/>
    </source>
</evidence>
<gene>
    <name evidence="4" type="ORF">D9611_000385</name>
</gene>
<keyword evidence="2" id="KW-1133">Transmembrane helix</keyword>
<feature type="domain" description="CRAL-TRIO" evidence="3">
    <location>
        <begin position="122"/>
        <end position="272"/>
    </location>
</feature>